<dbReference type="InterPro" id="IPR035911">
    <property type="entry name" value="MurE/MurF_N"/>
</dbReference>
<evidence type="ECO:0000259" key="1">
    <source>
        <dbReference type="Pfam" id="PF02875"/>
    </source>
</evidence>
<dbReference type="Gene3D" id="3.40.1190.10">
    <property type="entry name" value="Mur-like, catalytic domain"/>
    <property type="match status" value="1"/>
</dbReference>
<dbReference type="InterPro" id="IPR013221">
    <property type="entry name" value="Mur_ligase_cen"/>
</dbReference>
<dbReference type="GO" id="GO:0005524">
    <property type="term" value="F:ATP binding"/>
    <property type="evidence" value="ECO:0007669"/>
    <property type="project" value="InterPro"/>
</dbReference>
<dbReference type="SUPFAM" id="SSF53623">
    <property type="entry name" value="MurD-like peptide ligases, catalytic domain"/>
    <property type="match status" value="1"/>
</dbReference>
<sequence>MACSFEDIVSELELAGLIFDVANSSAVEVFGAACNSREVAPGNIFVCKGRSFKPAYLDDALAKGAVAVVCDSAVEVEIPADIPAIITSDIRPVQAVVSKVAWGKPDERLTIVGVTGTQGKTTTTTFVKAAIEACTNTKCGFIGTHLVFDGAETSEPPNTTPEPPDLYRYLNAMVQNGATNCVMEISSQGLKYDRVYGLDVNVAAITNIGIDHIAPIEHPSVEDYVATKFRIAEVSKTVVVNKNLALLPEVVELAAKGMQELEQNGDVEIVKCSGEHFTAKLKLPGAYNKENAACALEICKCLGLDVQKSVEAICDVSVEGRMEVSVSKDGKLVGIVDYAHTKNAFVKFFNAIHAEYPGAFIITYFGCSAGKAIDRQVGLPQVAGAESDYVVVTSDEPFGEDPQEFAEKIAGNLPTGTEHCVIANRDEACDFAFAKAAEILSKGTAEKCVVCALAKGAEDVCPCSTGDIPIIPDTKHVPMKIAEYDEQL</sequence>
<dbReference type="Gene3D" id="3.90.190.20">
    <property type="entry name" value="Mur ligase, C-terminal domain"/>
    <property type="match status" value="1"/>
</dbReference>
<dbReference type="InterPro" id="IPR004101">
    <property type="entry name" value="Mur_ligase_C"/>
</dbReference>
<dbReference type="PANTHER" id="PTHR23135">
    <property type="entry name" value="MUR LIGASE FAMILY MEMBER"/>
    <property type="match status" value="1"/>
</dbReference>
<dbReference type="Gene3D" id="3.40.1390.10">
    <property type="entry name" value="MurE/MurF, N-terminal domain"/>
    <property type="match status" value="1"/>
</dbReference>
<evidence type="ECO:0000313" key="3">
    <source>
        <dbReference type="EMBL" id="MDO4841470.1"/>
    </source>
</evidence>
<keyword evidence="3" id="KW-0436">Ligase</keyword>
<comment type="caution">
    <text evidence="3">The sequence shown here is derived from an EMBL/GenBank/DDBJ whole genome shotgun (WGS) entry which is preliminary data.</text>
</comment>
<feature type="domain" description="Mur ligase C-terminal" evidence="1">
    <location>
        <begin position="320"/>
        <end position="437"/>
    </location>
</feature>
<dbReference type="AlphaFoldDB" id="A0AA43U8S5"/>
<gene>
    <name evidence="3" type="ORF">Q3982_02190</name>
</gene>
<dbReference type="InterPro" id="IPR036615">
    <property type="entry name" value="Mur_ligase_C_dom_sf"/>
</dbReference>
<protein>
    <submittedName>
        <fullName evidence="3">Mur ligase family protein</fullName>
    </submittedName>
</protein>
<accession>A0AA43U8S5</accession>
<evidence type="ECO:0000313" key="4">
    <source>
        <dbReference type="Proteomes" id="UP001168575"/>
    </source>
</evidence>
<name>A0AA43U8S5_9ACTN</name>
<dbReference type="SUPFAM" id="SSF63418">
    <property type="entry name" value="MurE/MurF N-terminal domain"/>
    <property type="match status" value="1"/>
</dbReference>
<feature type="domain" description="Mur ligase central" evidence="2">
    <location>
        <begin position="114"/>
        <end position="297"/>
    </location>
</feature>
<dbReference type="EMBL" id="JAUMVS010000020">
    <property type="protein sequence ID" value="MDO4841470.1"/>
    <property type="molecule type" value="Genomic_DNA"/>
</dbReference>
<reference evidence="3" key="1">
    <citation type="submission" date="2023-07" db="EMBL/GenBank/DDBJ databases">
        <title>Between Cages and Wild: Unraveling the Impact of Captivity on Animal Microbiomes and Antimicrobial Resistance.</title>
        <authorList>
            <person name="Schmartz G.P."/>
            <person name="Rehner J."/>
            <person name="Schuff M.J."/>
            <person name="Becker S.L."/>
            <person name="Kravczyk M."/>
            <person name="Gurevich A."/>
            <person name="Francke R."/>
            <person name="Mueller R."/>
            <person name="Keller V."/>
            <person name="Keller A."/>
        </authorList>
    </citation>
    <scope>NUCLEOTIDE SEQUENCE</scope>
    <source>
        <strain evidence="3">S12M_St_49</strain>
    </source>
</reference>
<dbReference type="PANTHER" id="PTHR23135:SF4">
    <property type="entry name" value="UDP-N-ACETYLMURAMOYL-L-ALANYL-D-GLUTAMATE--2,6-DIAMINOPIMELATE LIGASE MURE HOMOLOG, CHLOROPLASTIC"/>
    <property type="match status" value="1"/>
</dbReference>
<keyword evidence="4" id="KW-1185">Reference proteome</keyword>
<dbReference type="GO" id="GO:0016881">
    <property type="term" value="F:acid-amino acid ligase activity"/>
    <property type="evidence" value="ECO:0007669"/>
    <property type="project" value="InterPro"/>
</dbReference>
<dbReference type="Pfam" id="PF08245">
    <property type="entry name" value="Mur_ligase_M"/>
    <property type="match status" value="1"/>
</dbReference>
<proteinExistence type="predicted"/>
<organism evidence="3 4">
    <name type="scientific">Phoenicibacter congonensis</name>
    <dbReference type="NCBI Taxonomy" id="1944646"/>
    <lineage>
        <taxon>Bacteria</taxon>
        <taxon>Bacillati</taxon>
        <taxon>Actinomycetota</taxon>
        <taxon>Coriobacteriia</taxon>
        <taxon>Eggerthellales</taxon>
        <taxon>Eggerthellaceae</taxon>
        <taxon>Phoenicibacter</taxon>
    </lineage>
</organism>
<dbReference type="InterPro" id="IPR036565">
    <property type="entry name" value="Mur-like_cat_sf"/>
</dbReference>
<dbReference type="SUPFAM" id="SSF53244">
    <property type="entry name" value="MurD-like peptide ligases, peptide-binding domain"/>
    <property type="match status" value="1"/>
</dbReference>
<dbReference type="Proteomes" id="UP001168575">
    <property type="component" value="Unassembled WGS sequence"/>
</dbReference>
<evidence type="ECO:0000259" key="2">
    <source>
        <dbReference type="Pfam" id="PF08245"/>
    </source>
</evidence>
<dbReference type="Pfam" id="PF02875">
    <property type="entry name" value="Mur_ligase_C"/>
    <property type="match status" value="1"/>
</dbReference>